<comment type="caution">
    <text evidence="1">The sequence shown here is derived from an EMBL/GenBank/DDBJ whole genome shotgun (WGS) entry which is preliminary data.</text>
</comment>
<keyword evidence="1" id="KW-0238">DNA-binding</keyword>
<proteinExistence type="predicted"/>
<organism evidence="1 2">
    <name type="scientific">Streptomyces spiramenti</name>
    <dbReference type="NCBI Taxonomy" id="2720606"/>
    <lineage>
        <taxon>Bacteria</taxon>
        <taxon>Bacillati</taxon>
        <taxon>Actinomycetota</taxon>
        <taxon>Actinomycetes</taxon>
        <taxon>Kitasatosporales</taxon>
        <taxon>Streptomycetaceae</taxon>
        <taxon>Streptomyces</taxon>
    </lineage>
</organism>
<dbReference type="Pfam" id="PF04237">
    <property type="entry name" value="YjbR"/>
    <property type="match status" value="1"/>
</dbReference>
<keyword evidence="2" id="KW-1185">Reference proteome</keyword>
<reference evidence="1 2" key="1">
    <citation type="submission" date="2020-03" db="EMBL/GenBank/DDBJ databases">
        <title>Draft genome of Streptomyces sp. ventii, isolated from the Axial Seamount in the Pacific Ocean, and resequencing of the two type strains Streptomyces lonarensis strain NCL 716 and Streptomyces bohaiensis strain 11A07.</title>
        <authorList>
            <person name="Loughran R.M."/>
            <person name="Pfannmuller K.M."/>
            <person name="Wasson B.J."/>
            <person name="Deadmond M.C."/>
            <person name="Paddock B.E."/>
            <person name="Koyack M.J."/>
            <person name="Gallegos D.A."/>
            <person name="Mitchell E.A."/>
            <person name="Ushijima B."/>
            <person name="Saw J.H."/>
            <person name="Mcphail K.L."/>
            <person name="Videau P."/>
        </authorList>
    </citation>
    <scope>NUCLEOTIDE SEQUENCE [LARGE SCALE GENOMIC DNA]</scope>
    <source>
        <strain evidence="2">5675061</strain>
    </source>
</reference>
<dbReference type="InterPro" id="IPR058532">
    <property type="entry name" value="YjbR/MT2646/Rv2570-like"/>
</dbReference>
<dbReference type="GO" id="GO:0003677">
    <property type="term" value="F:DNA binding"/>
    <property type="evidence" value="ECO:0007669"/>
    <property type="project" value="UniProtKB-KW"/>
</dbReference>
<dbReference type="SUPFAM" id="SSF142906">
    <property type="entry name" value="YjbR-like"/>
    <property type="match status" value="1"/>
</dbReference>
<sequence length="129" mass="13547">MTPRRSDGPRDRIRAHALGFPGAVEEFPWGEPAIKAGGKVFVFLGAPASPAPASMVIKLPTEDVRAHALSLPGAEPAGYGLARTGWVRVPLAVEAGSVPGTGLLCDWVEESFRAVAPRRLVAELDARPG</sequence>
<dbReference type="EMBL" id="JAAVJB010000025">
    <property type="protein sequence ID" value="NJP65772.1"/>
    <property type="molecule type" value="Genomic_DNA"/>
</dbReference>
<evidence type="ECO:0000313" key="1">
    <source>
        <dbReference type="EMBL" id="NJP65772.1"/>
    </source>
</evidence>
<dbReference type="Gene3D" id="3.90.1150.30">
    <property type="match status" value="1"/>
</dbReference>
<dbReference type="InterPro" id="IPR038056">
    <property type="entry name" value="YjbR-like_sf"/>
</dbReference>
<name>A0ABX1AN48_9ACTN</name>
<dbReference type="Proteomes" id="UP000746503">
    <property type="component" value="Unassembled WGS sequence"/>
</dbReference>
<evidence type="ECO:0000313" key="2">
    <source>
        <dbReference type="Proteomes" id="UP000746503"/>
    </source>
</evidence>
<gene>
    <name evidence="1" type="ORF">HCJ92_05570</name>
</gene>
<dbReference type="RefSeq" id="WP_167932300.1">
    <property type="nucleotide sequence ID" value="NZ_JAAVJB010000025.1"/>
</dbReference>
<accession>A0ABX1AN48</accession>
<protein>
    <submittedName>
        <fullName evidence="1">MmcQ/YjbR family DNA-binding protein</fullName>
    </submittedName>
</protein>